<dbReference type="STRING" id="237631.A0A0D1E0P9"/>
<dbReference type="VEuPathDB" id="FungiDB:UMAG_11064"/>
<dbReference type="InParanoid" id="A0A0D1E0P9"/>
<evidence type="ECO:0000259" key="1">
    <source>
        <dbReference type="Pfam" id="PF07453"/>
    </source>
</evidence>
<keyword evidence="3" id="KW-1185">Reference proteome</keyword>
<dbReference type="EMBL" id="CM003148">
    <property type="protein sequence ID" value="KIS68290.1"/>
    <property type="molecule type" value="Genomic_DNA"/>
</dbReference>
<gene>
    <name evidence="2" type="ORF">UMAG_11064</name>
</gene>
<dbReference type="OrthoDB" id="5576072at2759"/>
<dbReference type="InterPro" id="IPR010896">
    <property type="entry name" value="NUMOD1"/>
</dbReference>
<evidence type="ECO:0000313" key="3">
    <source>
        <dbReference type="Proteomes" id="UP000000561"/>
    </source>
</evidence>
<dbReference type="Pfam" id="PF07453">
    <property type="entry name" value="NUMOD1"/>
    <property type="match status" value="1"/>
</dbReference>
<dbReference type="eggNOG" id="ENOG502SRA1">
    <property type="taxonomic scope" value="Eukaryota"/>
</dbReference>
<dbReference type="Proteomes" id="UP000000561">
    <property type="component" value="Chromosome 9"/>
</dbReference>
<dbReference type="AlphaFoldDB" id="A0A0D1E0P9"/>
<feature type="domain" description="Nuclease-associated modular DNA-binding 1" evidence="1">
    <location>
        <begin position="186"/>
        <end position="210"/>
    </location>
</feature>
<accession>A0A0D1E0P9</accession>
<organism evidence="2 3">
    <name type="scientific">Mycosarcoma maydis</name>
    <name type="common">Corn smut fungus</name>
    <name type="synonym">Ustilago maydis</name>
    <dbReference type="NCBI Taxonomy" id="5270"/>
    <lineage>
        <taxon>Eukaryota</taxon>
        <taxon>Fungi</taxon>
        <taxon>Dikarya</taxon>
        <taxon>Basidiomycota</taxon>
        <taxon>Ustilaginomycotina</taxon>
        <taxon>Ustilaginomycetes</taxon>
        <taxon>Ustilaginales</taxon>
        <taxon>Ustilaginaceae</taxon>
        <taxon>Mycosarcoma</taxon>
    </lineage>
</organism>
<dbReference type="InterPro" id="IPR003647">
    <property type="entry name" value="Intron_nuc_1_rpt"/>
</dbReference>
<reference evidence="2 3" key="1">
    <citation type="journal article" date="2006" name="Nature">
        <title>Insights from the genome of the biotrophic fungal plant pathogen Ustilago maydis.</title>
        <authorList>
            <person name="Kamper J."/>
            <person name="Kahmann R."/>
            <person name="Bolker M."/>
            <person name="Ma L.J."/>
            <person name="Brefort T."/>
            <person name="Saville B.J."/>
            <person name="Banuett F."/>
            <person name="Kronstad J.W."/>
            <person name="Gold S.E."/>
            <person name="Muller O."/>
            <person name="Perlin M.H."/>
            <person name="Wosten H.A."/>
            <person name="de Vries R."/>
            <person name="Ruiz-Herrera J."/>
            <person name="Reynaga-Pena C.G."/>
            <person name="Snetselaar K."/>
            <person name="McCann M."/>
            <person name="Perez-Martin J."/>
            <person name="Feldbrugge M."/>
            <person name="Basse C.W."/>
            <person name="Steinberg G."/>
            <person name="Ibeas J.I."/>
            <person name="Holloman W."/>
            <person name="Guzman P."/>
            <person name="Farman M."/>
            <person name="Stajich J.E."/>
            <person name="Sentandreu R."/>
            <person name="Gonzalez-Prieto J.M."/>
            <person name="Kennell J.C."/>
            <person name="Molina L."/>
            <person name="Schirawski J."/>
            <person name="Mendoza-Mendoza A."/>
            <person name="Greilinger D."/>
            <person name="Munch K."/>
            <person name="Rossel N."/>
            <person name="Scherer M."/>
            <person name="Vranes M."/>
            <person name="Ladendorf O."/>
            <person name="Vincon V."/>
            <person name="Fuchs U."/>
            <person name="Sandrock B."/>
            <person name="Meng S."/>
            <person name="Ho E.C."/>
            <person name="Cahill M.J."/>
            <person name="Boyce K.J."/>
            <person name="Klose J."/>
            <person name="Klosterman S.J."/>
            <person name="Deelstra H.J."/>
            <person name="Ortiz-Castellanos L."/>
            <person name="Li W."/>
            <person name="Sanchez-Alonso P."/>
            <person name="Schreier P.H."/>
            <person name="Hauser-Hahn I."/>
            <person name="Vaupel M."/>
            <person name="Koopmann E."/>
            <person name="Friedrich G."/>
            <person name="Voss H."/>
            <person name="Schluter T."/>
            <person name="Margolis J."/>
            <person name="Platt D."/>
            <person name="Swimmer C."/>
            <person name="Gnirke A."/>
            <person name="Chen F."/>
            <person name="Vysotskaia V."/>
            <person name="Mannhaupt G."/>
            <person name="Guldener U."/>
            <person name="Munsterkotter M."/>
            <person name="Haase D."/>
            <person name="Oesterheld M."/>
            <person name="Mewes H.W."/>
            <person name="Mauceli E.W."/>
            <person name="DeCaprio D."/>
            <person name="Wade C.M."/>
            <person name="Butler J."/>
            <person name="Young S."/>
            <person name="Jaffe D.B."/>
            <person name="Calvo S."/>
            <person name="Nusbaum C."/>
            <person name="Galagan J."/>
            <person name="Birren B.W."/>
        </authorList>
    </citation>
    <scope>NUCLEOTIDE SEQUENCE [LARGE SCALE GENOMIC DNA]</scope>
    <source>
        <strain evidence="3">DSM 14603 / FGSC 9021 / UM521</strain>
    </source>
</reference>
<sequence length="228" mass="26460">MPSILKKGDRRVLRYFHKYGFTNITLTLLIMDVNSTSDMAVQLEQYCMDTLLPDLNVDPVASSSGYHEPMSQYWRDYLRKLRGTKVFIYDTQTAQLVFVSDSVQYIADHVGIHRSTILRYTTTAELYLNRFLISYDPITEMENTGSMDLDLFLDLLTNVRNEHNNATIQPASKAILAENILYPELTKKYDSLNSLAKDIKGDRATIRKYVSNESNLLYRKQWKLSYIK</sequence>
<dbReference type="SMART" id="SM00497">
    <property type="entry name" value="IENR1"/>
    <property type="match status" value="2"/>
</dbReference>
<name>A0A0D1E0P9_MYCMD</name>
<protein>
    <recommendedName>
        <fullName evidence="1">Nuclease-associated modular DNA-binding 1 domain-containing protein</fullName>
    </recommendedName>
</protein>
<evidence type="ECO:0000313" key="2">
    <source>
        <dbReference type="EMBL" id="KIS68290.1"/>
    </source>
</evidence>
<dbReference type="GeneID" id="23566994"/>
<proteinExistence type="predicted"/>
<dbReference type="RefSeq" id="XP_011390072.1">
    <property type="nucleotide sequence ID" value="XM_011391770.1"/>
</dbReference>
<dbReference type="KEGG" id="uma:UMAG_11064"/>